<feature type="region of interest" description="Disordered" evidence="2">
    <location>
        <begin position="249"/>
        <end position="269"/>
    </location>
</feature>
<evidence type="ECO:0000259" key="4">
    <source>
        <dbReference type="Pfam" id="PF24883"/>
    </source>
</evidence>
<feature type="region of interest" description="Disordered" evidence="2">
    <location>
        <begin position="654"/>
        <end position="686"/>
    </location>
</feature>
<protein>
    <recommendedName>
        <fullName evidence="7">Fungal STAND N-terminal Goodbye domain-containing protein</fullName>
    </recommendedName>
</protein>
<dbReference type="InterPro" id="IPR027417">
    <property type="entry name" value="P-loop_NTPase"/>
</dbReference>
<dbReference type="EMBL" id="JAULSO010000006">
    <property type="protein sequence ID" value="KAK3681794.1"/>
    <property type="molecule type" value="Genomic_DNA"/>
</dbReference>
<dbReference type="Proteomes" id="UP001270362">
    <property type="component" value="Unassembled WGS sequence"/>
</dbReference>
<dbReference type="PANTHER" id="PTHR10039:SF17">
    <property type="entry name" value="FUNGAL STAND N-TERMINAL GOODBYE DOMAIN-CONTAINING PROTEIN-RELATED"/>
    <property type="match status" value="1"/>
</dbReference>
<evidence type="ECO:0000259" key="3">
    <source>
        <dbReference type="Pfam" id="PF17109"/>
    </source>
</evidence>
<feature type="domain" description="Fungal STAND N-terminal Goodbye" evidence="3">
    <location>
        <begin position="14"/>
        <end position="134"/>
    </location>
</feature>
<dbReference type="InterPro" id="IPR056884">
    <property type="entry name" value="NPHP3-like_N"/>
</dbReference>
<reference evidence="5" key="2">
    <citation type="submission" date="2023-06" db="EMBL/GenBank/DDBJ databases">
        <authorList>
            <consortium name="Lawrence Berkeley National Laboratory"/>
            <person name="Haridas S."/>
            <person name="Hensen N."/>
            <person name="Bonometti L."/>
            <person name="Westerberg I."/>
            <person name="Brannstrom I.O."/>
            <person name="Guillou S."/>
            <person name="Cros-Aarteil S."/>
            <person name="Calhoun S."/>
            <person name="Kuo A."/>
            <person name="Mondo S."/>
            <person name="Pangilinan J."/>
            <person name="Riley R."/>
            <person name="Labutti K."/>
            <person name="Andreopoulos B."/>
            <person name="Lipzen A."/>
            <person name="Chen C."/>
            <person name="Yanf M."/>
            <person name="Daum C."/>
            <person name="Ng V."/>
            <person name="Clum A."/>
            <person name="Steindorff A."/>
            <person name="Ohm R."/>
            <person name="Martin F."/>
            <person name="Silar P."/>
            <person name="Natvig D."/>
            <person name="Lalanne C."/>
            <person name="Gautier V."/>
            <person name="Ament-Velasquez S.L."/>
            <person name="Kruys A."/>
            <person name="Hutchinson M.I."/>
            <person name="Powell A.J."/>
            <person name="Barry K."/>
            <person name="Miller A.N."/>
            <person name="Grigoriev I.V."/>
            <person name="Debuchy R."/>
            <person name="Gladieux P."/>
            <person name="Thoren M.H."/>
            <person name="Johannesson H."/>
        </authorList>
    </citation>
    <scope>NUCLEOTIDE SEQUENCE</scope>
    <source>
        <strain evidence="5">CBS 314.62</strain>
    </source>
</reference>
<accession>A0AAE1C7R4</accession>
<dbReference type="InterPro" id="IPR031350">
    <property type="entry name" value="Goodbye_dom"/>
</dbReference>
<feature type="domain" description="Nephrocystin 3-like N-terminal" evidence="4">
    <location>
        <begin position="308"/>
        <end position="487"/>
    </location>
</feature>
<evidence type="ECO:0008006" key="7">
    <source>
        <dbReference type="Google" id="ProtNLM"/>
    </source>
</evidence>
<sequence>MAPPASSSDIATMWEEACQRFEQEAGPDNEFATVAAKPPAEIKAMMDEELGKFKSRRHDGRKMDVMRKSVNKYLDIIHGIATIASQLGKAAFPPAEAVLAAFTLVVRTSKVMSEVLDKVEKFFQIMGFFAERLELLDNRLPDGQKEKYKEILLRVFASMLRVSAVVVKSMSSRRATQFAKVLVRQSGGAELEETVKELHENVQHFDRATVAAILAVGVETQRELRDMRGKMDDIHNIIVRGWQLSATSSSPATMSEEKNHNSKVSTDPGSKATMALRVIREILDEGDPLAKNQRVICDRYQREIAPHTLAWLSHEEELQRVTLSELSFLWISGDAGMGKTVIVASIVKRLNEEPTARLGSPDSLQPSVAYFFFHQEYAQPRPPIESMIRSCAVQLAEADKDYRMTIAHYVESTPRSNLTDWEVGWKDLFLDMFPKESSKRLILVLDGLESYDATFAEESSKELTGIFKKLLKRTKDSEARIQIIFTSSNSFFSDQDTLPISQGHVWIDKKKMQSDMYWIARNAIRSSSRLKGLGAKLRKKIARCLKDQADNIRYIEHMVRRLSAIGRESKVEAELRALPHDSTKFYELILLDCAKDRDDEELYYLKRLYAWLAYSKSPLSLGAVNRLSRVMIYGTFDFKLEDEIDRSPGILRLLTQSSDQSDEETESGTDEATEHNNEDDTTGNSEGWVAYETSQSLVLFQERSLRAFLRRPGADPHPRDLRSSAPAANRLILDEITRILTQLSFRRHFPDDPSLSFTEELLHYAAEHWLGHLFDIDIDALEDSECIALASNLYTLLSVPCALLSLEYHAWISGCSDGSTDAAMIIGEKAEKKVAIATAGDPNLAEQMQLRLSEASQLLTQATAFYEPEKARGKDHVRAMEFEVAISAGLRVNVETLLGNIAKAQTFIPTAKFGSEDREFEKAAKLTGRTHEVDVIYAETVTGTTTWWAADLRAKRARIAFRQSVMDDLPTARELAKQYLDEGGDSEEVHRVLASNLIGQFRHSKDPAEKAALFKDLKDLLIRMSRVDGADEYDTKASYLSAPLALMARKLGPAKDYHGYLDKTFHSCVNALTDSKAWNDSYGLRTLARILMCLPGFSEEARISLSCRFYVLDRKIFEDENGVLDRKILEDENGDSDTNEKEQDKEDPDIESPDPGSFNSIQKTEPDLSTVSKSSADDGDARPTEQNPEVTGNIPAPDNTATTETAEPRNQKTKDLSRSTPYCDACSGACSIQDGPVYLCVYFTEIDLCQACYDEKIAREEANNPDWRAVCWKGHPFIKAPAEGWRGVEDGVLFLKDSREIKFRDWLDELQKKWDLAWEKFWLDESLL</sequence>
<dbReference type="Gene3D" id="3.40.50.300">
    <property type="entry name" value="P-loop containing nucleotide triphosphate hydrolases"/>
    <property type="match status" value="1"/>
</dbReference>
<evidence type="ECO:0000256" key="1">
    <source>
        <dbReference type="ARBA" id="ARBA00022737"/>
    </source>
</evidence>
<comment type="caution">
    <text evidence="5">The sequence shown here is derived from an EMBL/GenBank/DDBJ whole genome shotgun (WGS) entry which is preliminary data.</text>
</comment>
<feature type="compositionally biased region" description="Acidic residues" evidence="2">
    <location>
        <begin position="660"/>
        <end position="671"/>
    </location>
</feature>
<gene>
    <name evidence="5" type="ORF">B0T22DRAFT_523098</name>
</gene>
<evidence type="ECO:0000256" key="2">
    <source>
        <dbReference type="SAM" id="MobiDB-lite"/>
    </source>
</evidence>
<dbReference type="SUPFAM" id="SSF52540">
    <property type="entry name" value="P-loop containing nucleoside triphosphate hydrolases"/>
    <property type="match status" value="1"/>
</dbReference>
<evidence type="ECO:0000313" key="6">
    <source>
        <dbReference type="Proteomes" id="UP001270362"/>
    </source>
</evidence>
<dbReference type="PANTHER" id="PTHR10039">
    <property type="entry name" value="AMELOGENIN"/>
    <property type="match status" value="1"/>
</dbReference>
<dbReference type="Pfam" id="PF17109">
    <property type="entry name" value="Goodbye"/>
    <property type="match status" value="1"/>
</dbReference>
<dbReference type="Pfam" id="PF24883">
    <property type="entry name" value="NPHP3_N"/>
    <property type="match status" value="1"/>
</dbReference>
<feature type="compositionally biased region" description="Polar residues" evidence="2">
    <location>
        <begin position="1157"/>
        <end position="1174"/>
    </location>
</feature>
<feature type="compositionally biased region" description="Basic and acidic residues" evidence="2">
    <location>
        <begin position="1206"/>
        <end position="1217"/>
    </location>
</feature>
<reference evidence="5" key="1">
    <citation type="journal article" date="2023" name="Mol. Phylogenet. Evol.">
        <title>Genome-scale phylogeny and comparative genomics of the fungal order Sordariales.</title>
        <authorList>
            <person name="Hensen N."/>
            <person name="Bonometti L."/>
            <person name="Westerberg I."/>
            <person name="Brannstrom I.O."/>
            <person name="Guillou S."/>
            <person name="Cros-Aarteil S."/>
            <person name="Calhoun S."/>
            <person name="Haridas S."/>
            <person name="Kuo A."/>
            <person name="Mondo S."/>
            <person name="Pangilinan J."/>
            <person name="Riley R."/>
            <person name="LaButti K."/>
            <person name="Andreopoulos B."/>
            <person name="Lipzen A."/>
            <person name="Chen C."/>
            <person name="Yan M."/>
            <person name="Daum C."/>
            <person name="Ng V."/>
            <person name="Clum A."/>
            <person name="Steindorff A."/>
            <person name="Ohm R.A."/>
            <person name="Martin F."/>
            <person name="Silar P."/>
            <person name="Natvig D.O."/>
            <person name="Lalanne C."/>
            <person name="Gautier V."/>
            <person name="Ament-Velasquez S.L."/>
            <person name="Kruys A."/>
            <person name="Hutchinson M.I."/>
            <person name="Powell A.J."/>
            <person name="Barry K."/>
            <person name="Miller A.N."/>
            <person name="Grigoriev I.V."/>
            <person name="Debuchy R."/>
            <person name="Gladieux P."/>
            <person name="Hiltunen Thoren M."/>
            <person name="Johannesson H."/>
        </authorList>
    </citation>
    <scope>NUCLEOTIDE SEQUENCE</scope>
    <source>
        <strain evidence="5">CBS 314.62</strain>
    </source>
</reference>
<name>A0AAE1C7R4_9PEZI</name>
<organism evidence="5 6">
    <name type="scientific">Podospora appendiculata</name>
    <dbReference type="NCBI Taxonomy" id="314037"/>
    <lineage>
        <taxon>Eukaryota</taxon>
        <taxon>Fungi</taxon>
        <taxon>Dikarya</taxon>
        <taxon>Ascomycota</taxon>
        <taxon>Pezizomycotina</taxon>
        <taxon>Sordariomycetes</taxon>
        <taxon>Sordariomycetidae</taxon>
        <taxon>Sordariales</taxon>
        <taxon>Podosporaceae</taxon>
        <taxon>Podospora</taxon>
    </lineage>
</organism>
<keyword evidence="1" id="KW-0677">Repeat</keyword>
<feature type="region of interest" description="Disordered" evidence="2">
    <location>
        <begin position="1128"/>
        <end position="1220"/>
    </location>
</feature>
<keyword evidence="6" id="KW-1185">Reference proteome</keyword>
<evidence type="ECO:0000313" key="5">
    <source>
        <dbReference type="EMBL" id="KAK3681794.1"/>
    </source>
</evidence>
<proteinExistence type="predicted"/>